<dbReference type="EMBL" id="JH816940">
    <property type="protein sequence ID" value="EKC38668.1"/>
    <property type="molecule type" value="Genomic_DNA"/>
</dbReference>
<gene>
    <name evidence="1" type="ORF">CGI_10009775</name>
</gene>
<dbReference type="InParanoid" id="K1QYA8"/>
<reference evidence="1" key="1">
    <citation type="journal article" date="2012" name="Nature">
        <title>The oyster genome reveals stress adaptation and complexity of shell formation.</title>
        <authorList>
            <person name="Zhang G."/>
            <person name="Fang X."/>
            <person name="Guo X."/>
            <person name="Li L."/>
            <person name="Luo R."/>
            <person name="Xu F."/>
            <person name="Yang P."/>
            <person name="Zhang L."/>
            <person name="Wang X."/>
            <person name="Qi H."/>
            <person name="Xiong Z."/>
            <person name="Que H."/>
            <person name="Xie Y."/>
            <person name="Holland P.W."/>
            <person name="Paps J."/>
            <person name="Zhu Y."/>
            <person name="Wu F."/>
            <person name="Chen Y."/>
            <person name="Wang J."/>
            <person name="Peng C."/>
            <person name="Meng J."/>
            <person name="Yang L."/>
            <person name="Liu J."/>
            <person name="Wen B."/>
            <person name="Zhang N."/>
            <person name="Huang Z."/>
            <person name="Zhu Q."/>
            <person name="Feng Y."/>
            <person name="Mount A."/>
            <person name="Hedgecock D."/>
            <person name="Xu Z."/>
            <person name="Liu Y."/>
            <person name="Domazet-Loso T."/>
            <person name="Du Y."/>
            <person name="Sun X."/>
            <person name="Zhang S."/>
            <person name="Liu B."/>
            <person name="Cheng P."/>
            <person name="Jiang X."/>
            <person name="Li J."/>
            <person name="Fan D."/>
            <person name="Wang W."/>
            <person name="Fu W."/>
            <person name="Wang T."/>
            <person name="Wang B."/>
            <person name="Zhang J."/>
            <person name="Peng Z."/>
            <person name="Li Y."/>
            <person name="Li N."/>
            <person name="Wang J."/>
            <person name="Chen M."/>
            <person name="He Y."/>
            <person name="Tan F."/>
            <person name="Song X."/>
            <person name="Zheng Q."/>
            <person name="Huang R."/>
            <person name="Yang H."/>
            <person name="Du X."/>
            <person name="Chen L."/>
            <person name="Yang M."/>
            <person name="Gaffney P.M."/>
            <person name="Wang S."/>
            <person name="Luo L."/>
            <person name="She Z."/>
            <person name="Ming Y."/>
            <person name="Huang W."/>
            <person name="Zhang S."/>
            <person name="Huang B."/>
            <person name="Zhang Y."/>
            <person name="Qu T."/>
            <person name="Ni P."/>
            <person name="Miao G."/>
            <person name="Wang J."/>
            <person name="Wang Q."/>
            <person name="Steinberg C.E."/>
            <person name="Wang H."/>
            <person name="Li N."/>
            <person name="Qian L."/>
            <person name="Zhang G."/>
            <person name="Li Y."/>
            <person name="Yang H."/>
            <person name="Liu X."/>
            <person name="Wang J."/>
            <person name="Yin Y."/>
            <person name="Wang J."/>
        </authorList>
    </citation>
    <scope>NUCLEOTIDE SEQUENCE [LARGE SCALE GENOMIC DNA]</scope>
    <source>
        <strain evidence="1">05x7-T-G4-1.051#20</strain>
    </source>
</reference>
<protein>
    <submittedName>
        <fullName evidence="1">Uncharacterized protein</fullName>
    </submittedName>
</protein>
<accession>K1QYA8</accession>
<dbReference type="HOGENOM" id="CLU_2111228_0_0_1"/>
<name>K1QYA8_MAGGI</name>
<organism evidence="1">
    <name type="scientific">Magallana gigas</name>
    <name type="common">Pacific oyster</name>
    <name type="synonym">Crassostrea gigas</name>
    <dbReference type="NCBI Taxonomy" id="29159"/>
    <lineage>
        <taxon>Eukaryota</taxon>
        <taxon>Metazoa</taxon>
        <taxon>Spiralia</taxon>
        <taxon>Lophotrochozoa</taxon>
        <taxon>Mollusca</taxon>
        <taxon>Bivalvia</taxon>
        <taxon>Autobranchia</taxon>
        <taxon>Pteriomorphia</taxon>
        <taxon>Ostreida</taxon>
        <taxon>Ostreoidea</taxon>
        <taxon>Ostreidae</taxon>
        <taxon>Magallana</taxon>
    </lineage>
</organism>
<dbReference type="AlphaFoldDB" id="K1QYA8"/>
<evidence type="ECO:0000313" key="1">
    <source>
        <dbReference type="EMBL" id="EKC38668.1"/>
    </source>
</evidence>
<sequence>MSVGGVLDIAESFISYTFKNTLNAEVYIEDLIFMGTEECGKYRLREVYLYLTIFIKSNVVRKDMEERLLGFTESSSGLAKAFERLTGLPSSEEVVNVSKSLQSMFLPSLLTKLDK</sequence>
<proteinExistence type="predicted"/>